<reference evidence="2 3" key="1">
    <citation type="submission" date="2020-06" db="EMBL/GenBank/DDBJ databases">
        <title>REHAB project genomes.</title>
        <authorList>
            <person name="Shaw L.P."/>
        </authorList>
    </citation>
    <scope>NUCLEOTIDE SEQUENCE [LARGE SCALE GENOMIC DNA]</scope>
    <source>
        <strain evidence="2 3">RHBSTW-00604</strain>
    </source>
</reference>
<comment type="caution">
    <text evidence="2">The sequence shown here is derived from an EMBL/GenBank/DDBJ whole genome shotgun (WGS) entry which is preliminary data.</text>
</comment>
<dbReference type="Proteomes" id="UP000518474">
    <property type="component" value="Unassembled WGS sequence"/>
</dbReference>
<dbReference type="AlphaFoldDB" id="A0A7W3APS3"/>
<dbReference type="EMBL" id="JABXPT010000045">
    <property type="protein sequence ID" value="MBA7901205.1"/>
    <property type="molecule type" value="Genomic_DNA"/>
</dbReference>
<name>A0A7W3APS3_9ESCH</name>
<organism evidence="2 3">
    <name type="scientific">Escherichia marmotae</name>
    <dbReference type="NCBI Taxonomy" id="1499973"/>
    <lineage>
        <taxon>Bacteria</taxon>
        <taxon>Pseudomonadati</taxon>
        <taxon>Pseudomonadota</taxon>
        <taxon>Gammaproteobacteria</taxon>
        <taxon>Enterobacterales</taxon>
        <taxon>Enterobacteriaceae</taxon>
        <taxon>Escherichia</taxon>
    </lineage>
</organism>
<sequence>MKKLTLLLSLILTNLFSTNIATASSLYMITGVDDTGTTSGHVKKIGPKKWEYCDNYTKAQIRNTYIRFFYDGNPANPQRAIPVKVSYYATWNGIQTDGTLAPGSVELYPGQSKEFHPQTVTHQAGQTCLVVEYEYPETEDIADNAIFLLDDNLKLRMEWGWELIGVNWYQYRATYKPYIIEPLQTSAKWTPDVISTKTAGNITEGLDSRLVYKIGPEGGSAFDALVPEVSIKNVNPPTCPGLEVRGGSSGAWEPLDANIITASLPGIVGGVTSEDFQFRVKSEGALGAIQCLIQADVSLN</sequence>
<evidence type="ECO:0000256" key="1">
    <source>
        <dbReference type="SAM" id="SignalP"/>
    </source>
</evidence>
<keyword evidence="1" id="KW-0732">Signal</keyword>
<accession>A0A7W3APS3</accession>
<evidence type="ECO:0000313" key="3">
    <source>
        <dbReference type="Proteomes" id="UP000518474"/>
    </source>
</evidence>
<dbReference type="RefSeq" id="WP_135403496.1">
    <property type="nucleotide sequence ID" value="NZ_CP056698.1"/>
</dbReference>
<protein>
    <recommendedName>
        <fullName evidence="4">Fimbrial protein</fullName>
    </recommendedName>
</protein>
<gene>
    <name evidence="2" type="ORF">HV245_24250</name>
</gene>
<evidence type="ECO:0008006" key="4">
    <source>
        <dbReference type="Google" id="ProtNLM"/>
    </source>
</evidence>
<proteinExistence type="predicted"/>
<feature type="signal peptide" evidence="1">
    <location>
        <begin position="1"/>
        <end position="23"/>
    </location>
</feature>
<feature type="chain" id="PRO_5030660846" description="Fimbrial protein" evidence="1">
    <location>
        <begin position="24"/>
        <end position="300"/>
    </location>
</feature>
<evidence type="ECO:0000313" key="2">
    <source>
        <dbReference type="EMBL" id="MBA7901205.1"/>
    </source>
</evidence>